<comment type="caution">
    <text evidence="8">The sequence shown here is derived from an EMBL/GenBank/DDBJ whole genome shotgun (WGS) entry which is preliminary data.</text>
</comment>
<feature type="domain" description="RagB/SusD" evidence="6">
    <location>
        <begin position="263"/>
        <end position="513"/>
    </location>
</feature>
<evidence type="ECO:0000259" key="7">
    <source>
        <dbReference type="Pfam" id="PF14322"/>
    </source>
</evidence>
<proteinExistence type="inferred from homology"/>
<evidence type="ECO:0000256" key="2">
    <source>
        <dbReference type="ARBA" id="ARBA00006275"/>
    </source>
</evidence>
<dbReference type="Pfam" id="PF14322">
    <property type="entry name" value="SusD-like_3"/>
    <property type="match status" value="1"/>
</dbReference>
<dbReference type="InterPro" id="IPR012944">
    <property type="entry name" value="SusD_RagB_dom"/>
</dbReference>
<dbReference type="RefSeq" id="WP_119349949.1">
    <property type="nucleotide sequence ID" value="NZ_JBFHKJ010000540.1"/>
</dbReference>
<organism evidence="8 9">
    <name type="scientific">Mariniphaga sediminis</name>
    <dbReference type="NCBI Taxonomy" id="1628158"/>
    <lineage>
        <taxon>Bacteria</taxon>
        <taxon>Pseudomonadati</taxon>
        <taxon>Bacteroidota</taxon>
        <taxon>Bacteroidia</taxon>
        <taxon>Marinilabiliales</taxon>
        <taxon>Prolixibacteraceae</taxon>
        <taxon>Mariniphaga</taxon>
    </lineage>
</organism>
<sequence>MKKNILYYLILGILLLNSCSDEFLKISPETNLTDAAFFKTESHFNLALVGAYEPLRGLVYPGLYMDEMRSDNTFFRYYAPDRGPANWVEDIIQWTDQSQTTAVNNRYYTNYSGISRTNAILSRIENADISDEAKKSILGETLFLRAFYYFDLATHYGGVPLYLEEVLNEETSYQPRSTTEEVYNQIIKDLEAAIPNLPIATSFPQSGRATKGAAKMLLAKTYMSKPSREYSLAESELRDIIGMNYDLLDNYADVFDPINKNHKESIFDIQYKEGDDGQQSNFIYYMFPKTPNTGILTGINVNNTSLGGWNVPNQEFIDSYEEDDLRLPASIKIIEGTLNGGDPYFDPVICLAIKDVGDYTPEPDKVYYPFISKYLHGPYSRPNNTGENWPVFRYADALLLLAENLVQQNKNDEALPFLNEVRDRAGLPDLDEATLDNVLNERRHELAFENHRWTDLIRTGKAIEVMSAYGQRMKNLYDFLPANSFNVTEQRLVYPIPYRETQINPALGQNTGY</sequence>
<name>A0A399CZD8_9BACT</name>
<evidence type="ECO:0000256" key="3">
    <source>
        <dbReference type="ARBA" id="ARBA00022729"/>
    </source>
</evidence>
<evidence type="ECO:0000313" key="9">
    <source>
        <dbReference type="Proteomes" id="UP000266441"/>
    </source>
</evidence>
<reference evidence="8 9" key="1">
    <citation type="journal article" date="2015" name="Int. J. Syst. Evol. Microbiol.">
        <title>Mariniphaga sediminis sp. nov., isolated from coastal sediment.</title>
        <authorList>
            <person name="Wang F.Q."/>
            <person name="Shen Q.Y."/>
            <person name="Chen G.J."/>
            <person name="Du Z.J."/>
        </authorList>
    </citation>
    <scope>NUCLEOTIDE SEQUENCE [LARGE SCALE GENOMIC DNA]</scope>
    <source>
        <strain evidence="8 9">SY21</strain>
    </source>
</reference>
<evidence type="ECO:0000259" key="6">
    <source>
        <dbReference type="Pfam" id="PF07980"/>
    </source>
</evidence>
<evidence type="ECO:0000313" key="8">
    <source>
        <dbReference type="EMBL" id="RIH65024.1"/>
    </source>
</evidence>
<keyword evidence="3" id="KW-0732">Signal</keyword>
<comment type="similarity">
    <text evidence="2">Belongs to the SusD family.</text>
</comment>
<keyword evidence="4" id="KW-0472">Membrane</keyword>
<evidence type="ECO:0000256" key="1">
    <source>
        <dbReference type="ARBA" id="ARBA00004442"/>
    </source>
</evidence>
<dbReference type="InterPro" id="IPR011990">
    <property type="entry name" value="TPR-like_helical_dom_sf"/>
</dbReference>
<comment type="subcellular location">
    <subcellularLocation>
        <location evidence="1">Cell outer membrane</location>
    </subcellularLocation>
</comment>
<evidence type="ECO:0000256" key="5">
    <source>
        <dbReference type="ARBA" id="ARBA00023237"/>
    </source>
</evidence>
<keyword evidence="9" id="KW-1185">Reference proteome</keyword>
<dbReference type="InterPro" id="IPR033985">
    <property type="entry name" value="SusD-like_N"/>
</dbReference>
<dbReference type="CDD" id="cd08977">
    <property type="entry name" value="SusD"/>
    <property type="match status" value="1"/>
</dbReference>
<dbReference type="GO" id="GO:0009279">
    <property type="term" value="C:cell outer membrane"/>
    <property type="evidence" value="ECO:0007669"/>
    <property type="project" value="UniProtKB-SubCell"/>
</dbReference>
<accession>A0A399CZD8</accession>
<evidence type="ECO:0000256" key="4">
    <source>
        <dbReference type="ARBA" id="ARBA00023136"/>
    </source>
</evidence>
<keyword evidence="5" id="KW-0998">Cell outer membrane</keyword>
<dbReference type="Gene3D" id="1.25.40.390">
    <property type="match status" value="1"/>
</dbReference>
<dbReference type="Proteomes" id="UP000266441">
    <property type="component" value="Unassembled WGS sequence"/>
</dbReference>
<dbReference type="Pfam" id="PF07980">
    <property type="entry name" value="SusD_RagB"/>
    <property type="match status" value="1"/>
</dbReference>
<feature type="domain" description="SusD-like N-terminal" evidence="7">
    <location>
        <begin position="23"/>
        <end position="223"/>
    </location>
</feature>
<dbReference type="EMBL" id="QWET01000007">
    <property type="protein sequence ID" value="RIH65024.1"/>
    <property type="molecule type" value="Genomic_DNA"/>
</dbReference>
<dbReference type="SUPFAM" id="SSF48452">
    <property type="entry name" value="TPR-like"/>
    <property type="match status" value="1"/>
</dbReference>
<gene>
    <name evidence="8" type="ORF">D1164_10570</name>
</gene>
<dbReference type="AlphaFoldDB" id="A0A399CZD8"/>
<dbReference type="OrthoDB" id="618454at2"/>
<protein>
    <submittedName>
        <fullName evidence="8">RagB/SusD family nutrient uptake outer membrane protein</fullName>
    </submittedName>
</protein>